<evidence type="ECO:0008006" key="4">
    <source>
        <dbReference type="Google" id="ProtNLM"/>
    </source>
</evidence>
<comment type="caution">
    <text evidence="2">The sequence shown here is derived from an EMBL/GenBank/DDBJ whole genome shotgun (WGS) entry which is preliminary data.</text>
</comment>
<dbReference type="AlphaFoldDB" id="A0A511XKU6"/>
<keyword evidence="3" id="KW-1185">Reference proteome</keyword>
<gene>
    <name evidence="2" type="ORF">AOE01nite_17970</name>
</gene>
<dbReference type="RefSeq" id="WP_146888310.1">
    <property type="nucleotide sequence ID" value="NZ_BJYG01000021.1"/>
</dbReference>
<dbReference type="OrthoDB" id="7276245at2"/>
<evidence type="ECO:0000313" key="2">
    <source>
        <dbReference type="EMBL" id="GEN63573.1"/>
    </source>
</evidence>
<dbReference type="EMBL" id="BJYG01000021">
    <property type="protein sequence ID" value="GEN63573.1"/>
    <property type="molecule type" value="Genomic_DNA"/>
</dbReference>
<name>A0A511XKU6_9PROT</name>
<keyword evidence="1" id="KW-0812">Transmembrane</keyword>
<proteinExistence type="predicted"/>
<feature type="transmembrane region" description="Helical" evidence="1">
    <location>
        <begin position="173"/>
        <end position="198"/>
    </location>
</feature>
<keyword evidence="1" id="KW-0472">Membrane</keyword>
<dbReference type="Proteomes" id="UP000321746">
    <property type="component" value="Unassembled WGS sequence"/>
</dbReference>
<evidence type="ECO:0000313" key="3">
    <source>
        <dbReference type="Proteomes" id="UP000321746"/>
    </source>
</evidence>
<sequence length="200" mass="22116">MSIASTNPADPPKKLLEIGILTDEDRDDPHWGAAGADYRLWRTKEAISQAEKMLTSEASALSAHEARATSLIGWLSAEMLATAAAVAAHPCQTRLFCALGVILPGLICGWNLSRVFFEKKWSVAGIHPSWLLRDYPEACELTMLEEIAKHYVQEIDRNEKILAATFRFLRMGWLSFLAIPLVAIVWLALIGLLTISFAPV</sequence>
<organism evidence="2 3">
    <name type="scientific">Acetobacter oeni</name>
    <dbReference type="NCBI Taxonomy" id="304077"/>
    <lineage>
        <taxon>Bacteria</taxon>
        <taxon>Pseudomonadati</taxon>
        <taxon>Pseudomonadota</taxon>
        <taxon>Alphaproteobacteria</taxon>
        <taxon>Acetobacterales</taxon>
        <taxon>Acetobacteraceae</taxon>
        <taxon>Acetobacter</taxon>
    </lineage>
</organism>
<keyword evidence="1" id="KW-1133">Transmembrane helix</keyword>
<evidence type="ECO:0000256" key="1">
    <source>
        <dbReference type="SAM" id="Phobius"/>
    </source>
</evidence>
<reference evidence="2 3" key="1">
    <citation type="submission" date="2019-07" db="EMBL/GenBank/DDBJ databases">
        <title>Whole genome shotgun sequence of Acetobacter oeni NBRC 105207.</title>
        <authorList>
            <person name="Hosoyama A."/>
            <person name="Uohara A."/>
            <person name="Ohji S."/>
            <person name="Ichikawa N."/>
        </authorList>
    </citation>
    <scope>NUCLEOTIDE SEQUENCE [LARGE SCALE GENOMIC DNA]</scope>
    <source>
        <strain evidence="2 3">NBRC 105207</strain>
    </source>
</reference>
<accession>A0A511XKU6</accession>
<protein>
    <recommendedName>
        <fullName evidence="4">SMODS and SLOG-associating 2TM effector domain-containing protein</fullName>
    </recommendedName>
</protein>